<dbReference type="InterPro" id="IPR001387">
    <property type="entry name" value="Cro/C1-type_HTH"/>
</dbReference>
<dbReference type="Proteomes" id="UP000242008">
    <property type="component" value="Unassembled WGS sequence"/>
</dbReference>
<organism evidence="3 4">
    <name type="scientific">Staphylococcus chromogenes</name>
    <name type="common">Staphylococcus hyicus subsp. chromogenes</name>
    <dbReference type="NCBI Taxonomy" id="46126"/>
    <lineage>
        <taxon>Bacteria</taxon>
        <taxon>Bacillati</taxon>
        <taxon>Bacillota</taxon>
        <taxon>Bacilli</taxon>
        <taxon>Bacillales</taxon>
        <taxon>Staphylococcaceae</taxon>
        <taxon>Staphylococcus</taxon>
    </lineage>
</organism>
<evidence type="ECO:0000313" key="4">
    <source>
        <dbReference type="Proteomes" id="UP000242008"/>
    </source>
</evidence>
<keyword evidence="1" id="KW-0238">DNA-binding</keyword>
<dbReference type="SUPFAM" id="SSF47413">
    <property type="entry name" value="lambda repressor-like DNA-binding domains"/>
    <property type="match status" value="1"/>
</dbReference>
<comment type="caution">
    <text evidence="3">The sequence shown here is derived from an EMBL/GenBank/DDBJ whole genome shotgun (WGS) entry which is preliminary data.</text>
</comment>
<dbReference type="PANTHER" id="PTHR46558">
    <property type="entry name" value="TRACRIPTIONAL REGULATORY PROTEIN-RELATED-RELATED"/>
    <property type="match status" value="1"/>
</dbReference>
<dbReference type="PANTHER" id="PTHR46558:SF11">
    <property type="entry name" value="HTH-TYPE TRANSCRIPTIONAL REGULATOR XRE"/>
    <property type="match status" value="1"/>
</dbReference>
<protein>
    <submittedName>
        <fullName evidence="3">XRE family transcriptional regulator</fullName>
    </submittedName>
</protein>
<reference evidence="3 4" key="1">
    <citation type="journal article" date="2016" name="Front. Microbiol.">
        <title>Comprehensive Phylogenetic Analysis of Bovine Non-aureus Staphylococci Species Based on Whole-Genome Sequencing.</title>
        <authorList>
            <person name="Naushad S."/>
            <person name="Barkema H.W."/>
            <person name="Luby C."/>
            <person name="Condas L.A."/>
            <person name="Nobrega D.B."/>
            <person name="Carson D.A."/>
            <person name="De Buck J."/>
        </authorList>
    </citation>
    <scope>NUCLEOTIDE SEQUENCE [LARGE SCALE GENOMIC DNA]</scope>
    <source>
        <strain evidence="3 4">SNUC 1363</strain>
    </source>
</reference>
<proteinExistence type="predicted"/>
<accession>A0ABX5I6Z8</accession>
<feature type="domain" description="HTH cro/C1-type" evidence="2">
    <location>
        <begin position="14"/>
        <end position="68"/>
    </location>
</feature>
<sequence length="113" mass="13135">MTKKSARKIFSENLLSLLHQKGIDQKQLAMDLNISPASVTHWIKENKYPRIGKIEEIAEYFNVPMSRLTQDQNKPEEQTTQDTLAAHLDGDYTEDELAKIREFAEMVRKSRDK</sequence>
<dbReference type="RefSeq" id="WP_105965842.1">
    <property type="nucleotide sequence ID" value="NZ_JBOZQT010000001.1"/>
</dbReference>
<dbReference type="SMART" id="SM00530">
    <property type="entry name" value="HTH_XRE"/>
    <property type="match status" value="1"/>
</dbReference>
<evidence type="ECO:0000259" key="2">
    <source>
        <dbReference type="PROSITE" id="PS50943"/>
    </source>
</evidence>
<gene>
    <name evidence="3" type="ORF">BU676_08880</name>
</gene>
<dbReference type="Pfam" id="PF13443">
    <property type="entry name" value="HTH_26"/>
    <property type="match status" value="1"/>
</dbReference>
<name>A0ABX5I6Z8_STACR</name>
<dbReference type="PROSITE" id="PS50943">
    <property type="entry name" value="HTH_CROC1"/>
    <property type="match status" value="1"/>
</dbReference>
<dbReference type="InterPro" id="IPR010982">
    <property type="entry name" value="Lambda_DNA-bd_dom_sf"/>
</dbReference>
<evidence type="ECO:0000256" key="1">
    <source>
        <dbReference type="ARBA" id="ARBA00023125"/>
    </source>
</evidence>
<dbReference type="EMBL" id="PZAO01000021">
    <property type="protein sequence ID" value="PTG69112.1"/>
    <property type="molecule type" value="Genomic_DNA"/>
</dbReference>
<dbReference type="Gene3D" id="1.10.260.40">
    <property type="entry name" value="lambda repressor-like DNA-binding domains"/>
    <property type="match status" value="1"/>
</dbReference>
<dbReference type="CDD" id="cd00093">
    <property type="entry name" value="HTH_XRE"/>
    <property type="match status" value="1"/>
</dbReference>
<evidence type="ECO:0000313" key="3">
    <source>
        <dbReference type="EMBL" id="PTG69112.1"/>
    </source>
</evidence>
<keyword evidence="4" id="KW-1185">Reference proteome</keyword>